<comment type="caution">
    <text evidence="7">The sequence shown here is derived from an EMBL/GenBank/DDBJ whole genome shotgun (WGS) entry which is preliminary data.</text>
</comment>
<evidence type="ECO:0000256" key="4">
    <source>
        <dbReference type="PROSITE-ProRule" id="PRU00335"/>
    </source>
</evidence>
<name>A0ABS3QSJ2_9ACTN</name>
<reference evidence="7 8" key="1">
    <citation type="submission" date="2021-03" db="EMBL/GenBank/DDBJ databases">
        <authorList>
            <person name="Kanchanasin P."/>
            <person name="Saeng-In P."/>
            <person name="Phongsopitanun W."/>
            <person name="Yuki M."/>
            <person name="Kudo T."/>
            <person name="Ohkuma M."/>
            <person name="Tanasupawat S."/>
        </authorList>
    </citation>
    <scope>NUCLEOTIDE SEQUENCE [LARGE SCALE GENOMIC DNA]</scope>
    <source>
        <strain evidence="7 8">L46</strain>
    </source>
</reference>
<dbReference type="InterPro" id="IPR001647">
    <property type="entry name" value="HTH_TetR"/>
</dbReference>
<evidence type="ECO:0000256" key="3">
    <source>
        <dbReference type="ARBA" id="ARBA00023163"/>
    </source>
</evidence>
<dbReference type="InterPro" id="IPR036271">
    <property type="entry name" value="Tet_transcr_reg_TetR-rel_C_sf"/>
</dbReference>
<evidence type="ECO:0000313" key="7">
    <source>
        <dbReference type="EMBL" id="MBO2436949.1"/>
    </source>
</evidence>
<dbReference type="Proteomes" id="UP000666915">
    <property type="component" value="Unassembled WGS sequence"/>
</dbReference>
<dbReference type="SUPFAM" id="SSF46689">
    <property type="entry name" value="Homeodomain-like"/>
    <property type="match status" value="1"/>
</dbReference>
<dbReference type="InterPro" id="IPR050109">
    <property type="entry name" value="HTH-type_TetR-like_transc_reg"/>
</dbReference>
<feature type="region of interest" description="Disordered" evidence="5">
    <location>
        <begin position="1"/>
        <end position="20"/>
    </location>
</feature>
<feature type="compositionally biased region" description="Low complexity" evidence="5">
    <location>
        <begin position="1"/>
        <end position="12"/>
    </location>
</feature>
<evidence type="ECO:0000256" key="5">
    <source>
        <dbReference type="SAM" id="MobiDB-lite"/>
    </source>
</evidence>
<dbReference type="PROSITE" id="PS50977">
    <property type="entry name" value="HTH_TETR_2"/>
    <property type="match status" value="1"/>
</dbReference>
<dbReference type="RefSeq" id="WP_208265240.1">
    <property type="nucleotide sequence ID" value="NZ_BAAAGM010000015.1"/>
</dbReference>
<proteinExistence type="predicted"/>
<dbReference type="InterPro" id="IPR025996">
    <property type="entry name" value="MT1864/Rv1816-like_C"/>
</dbReference>
<evidence type="ECO:0000259" key="6">
    <source>
        <dbReference type="PROSITE" id="PS50977"/>
    </source>
</evidence>
<gene>
    <name evidence="7" type="ORF">J4557_05375</name>
</gene>
<dbReference type="SUPFAM" id="SSF48498">
    <property type="entry name" value="Tetracyclin repressor-like, C-terminal domain"/>
    <property type="match status" value="1"/>
</dbReference>
<dbReference type="PANTHER" id="PTHR30055:SF234">
    <property type="entry name" value="HTH-TYPE TRANSCRIPTIONAL REGULATOR BETI"/>
    <property type="match status" value="1"/>
</dbReference>
<dbReference type="Pfam" id="PF13305">
    <property type="entry name" value="TetR_C_33"/>
    <property type="match status" value="1"/>
</dbReference>
<feature type="DNA-binding region" description="H-T-H motif" evidence="4">
    <location>
        <begin position="44"/>
        <end position="63"/>
    </location>
</feature>
<evidence type="ECO:0000313" key="8">
    <source>
        <dbReference type="Proteomes" id="UP000666915"/>
    </source>
</evidence>
<evidence type="ECO:0000256" key="1">
    <source>
        <dbReference type="ARBA" id="ARBA00023015"/>
    </source>
</evidence>
<keyword evidence="8" id="KW-1185">Reference proteome</keyword>
<keyword evidence="2 4" id="KW-0238">DNA-binding</keyword>
<keyword evidence="1" id="KW-0805">Transcription regulation</keyword>
<organism evidence="7 8">
    <name type="scientific">Actinomadura nitritigenes</name>
    <dbReference type="NCBI Taxonomy" id="134602"/>
    <lineage>
        <taxon>Bacteria</taxon>
        <taxon>Bacillati</taxon>
        <taxon>Actinomycetota</taxon>
        <taxon>Actinomycetes</taxon>
        <taxon>Streptosporangiales</taxon>
        <taxon>Thermomonosporaceae</taxon>
        <taxon>Actinomadura</taxon>
    </lineage>
</organism>
<evidence type="ECO:0000256" key="2">
    <source>
        <dbReference type="ARBA" id="ARBA00023125"/>
    </source>
</evidence>
<dbReference type="EMBL" id="JAGEOK010000003">
    <property type="protein sequence ID" value="MBO2436949.1"/>
    <property type="molecule type" value="Genomic_DNA"/>
</dbReference>
<protein>
    <submittedName>
        <fullName evidence="7">TetR/AcrR family transcriptional regulator</fullName>
    </submittedName>
</protein>
<sequence>MSEDGVAAAGAARRGGRRPKGVVRSGLVQAGVELARTGGPGAVTLREATRIVGVAPNAAYRHFADRDALLNAVCVEAMRSLVERMDHELGLVTARPGSRDRAVARLGAVGTAYLGFAASEPGLFDTVFAVPGHLRFAEGLSGGDAEGRTPLSVLGGVLDELVTAGALPAERRPGAEFTVWSCVHGMAMLRNHGPLRDMPRAENAALADALFAFILRGL</sequence>
<dbReference type="Gene3D" id="1.10.357.10">
    <property type="entry name" value="Tetracycline Repressor, domain 2"/>
    <property type="match status" value="1"/>
</dbReference>
<dbReference type="PANTHER" id="PTHR30055">
    <property type="entry name" value="HTH-TYPE TRANSCRIPTIONAL REGULATOR RUTR"/>
    <property type="match status" value="1"/>
</dbReference>
<dbReference type="InterPro" id="IPR009057">
    <property type="entry name" value="Homeodomain-like_sf"/>
</dbReference>
<dbReference type="Pfam" id="PF00440">
    <property type="entry name" value="TetR_N"/>
    <property type="match status" value="1"/>
</dbReference>
<keyword evidence="3" id="KW-0804">Transcription</keyword>
<feature type="domain" description="HTH tetR-type" evidence="6">
    <location>
        <begin position="21"/>
        <end position="81"/>
    </location>
</feature>
<accession>A0ABS3QSJ2</accession>